<gene>
    <name evidence="4" type="ORF">K461DRAFT_290660</name>
</gene>
<organism evidence="4 5">
    <name type="scientific">Myriangium duriaei CBS 260.36</name>
    <dbReference type="NCBI Taxonomy" id="1168546"/>
    <lineage>
        <taxon>Eukaryota</taxon>
        <taxon>Fungi</taxon>
        <taxon>Dikarya</taxon>
        <taxon>Ascomycota</taxon>
        <taxon>Pezizomycotina</taxon>
        <taxon>Dothideomycetes</taxon>
        <taxon>Dothideomycetidae</taxon>
        <taxon>Myriangiales</taxon>
        <taxon>Myriangiaceae</taxon>
        <taxon>Myriangium</taxon>
    </lineage>
</organism>
<dbReference type="OrthoDB" id="10268103at2759"/>
<dbReference type="Pfam" id="PF00551">
    <property type="entry name" value="Formyl_trans_N"/>
    <property type="match status" value="1"/>
</dbReference>
<dbReference type="GO" id="GO:0004479">
    <property type="term" value="F:methionyl-tRNA formyltransferase activity"/>
    <property type="evidence" value="ECO:0007669"/>
    <property type="project" value="UniProtKB-EC"/>
</dbReference>
<name>A0A9P4MMX7_9PEZI</name>
<dbReference type="AlphaFoldDB" id="A0A9P4MMX7"/>
<dbReference type="Gene3D" id="3.40.50.12230">
    <property type="match status" value="1"/>
</dbReference>
<dbReference type="SUPFAM" id="SSF53328">
    <property type="entry name" value="Formyltransferase"/>
    <property type="match status" value="1"/>
</dbReference>
<feature type="domain" description="Formyl transferase N-terminal" evidence="3">
    <location>
        <begin position="30"/>
        <end position="181"/>
    </location>
</feature>
<accession>A0A9P4MMX7</accession>
<dbReference type="InterPro" id="IPR036477">
    <property type="entry name" value="Formyl_transf_N_sf"/>
</dbReference>
<reference evidence="4" key="1">
    <citation type="journal article" date="2020" name="Stud. Mycol.">
        <title>101 Dothideomycetes genomes: a test case for predicting lifestyles and emergence of pathogens.</title>
        <authorList>
            <person name="Haridas S."/>
            <person name="Albert R."/>
            <person name="Binder M."/>
            <person name="Bloem J."/>
            <person name="Labutti K."/>
            <person name="Salamov A."/>
            <person name="Andreopoulos B."/>
            <person name="Baker S."/>
            <person name="Barry K."/>
            <person name="Bills G."/>
            <person name="Bluhm B."/>
            <person name="Cannon C."/>
            <person name="Castanera R."/>
            <person name="Culley D."/>
            <person name="Daum C."/>
            <person name="Ezra D."/>
            <person name="Gonzalez J."/>
            <person name="Henrissat B."/>
            <person name="Kuo A."/>
            <person name="Liang C."/>
            <person name="Lipzen A."/>
            <person name="Lutzoni F."/>
            <person name="Magnuson J."/>
            <person name="Mondo S."/>
            <person name="Nolan M."/>
            <person name="Ohm R."/>
            <person name="Pangilinan J."/>
            <person name="Park H.-J."/>
            <person name="Ramirez L."/>
            <person name="Alfaro M."/>
            <person name="Sun H."/>
            <person name="Tritt A."/>
            <person name="Yoshinaga Y."/>
            <person name="Zwiers L.-H."/>
            <person name="Turgeon B."/>
            <person name="Goodwin S."/>
            <person name="Spatafora J."/>
            <person name="Crous P."/>
            <person name="Grigoriev I."/>
        </authorList>
    </citation>
    <scope>NUCLEOTIDE SEQUENCE</scope>
    <source>
        <strain evidence="4">CBS 260.36</strain>
    </source>
</reference>
<dbReference type="EMBL" id="ML996082">
    <property type="protein sequence ID" value="KAF2155654.1"/>
    <property type="molecule type" value="Genomic_DNA"/>
</dbReference>
<dbReference type="CDD" id="cd08646">
    <property type="entry name" value="FMT_core_Met-tRNA-FMT_N"/>
    <property type="match status" value="1"/>
</dbReference>
<dbReference type="Proteomes" id="UP000799439">
    <property type="component" value="Unassembled WGS sequence"/>
</dbReference>
<feature type="region of interest" description="Disordered" evidence="2">
    <location>
        <begin position="172"/>
        <end position="194"/>
    </location>
</feature>
<feature type="region of interest" description="Disordered" evidence="2">
    <location>
        <begin position="217"/>
        <end position="248"/>
    </location>
</feature>
<sequence>MVIVRGGFPKWAHISRTKYYSTQTKISPLRILFCGSDEFSIFSLRALTQLPPDVVESIDVVCRTPKRTGRGYKKLTYPPIHHVAESFSLPIHHIPTFTGWIPPSPFDLIIAVSFGLLVPPRILSLTRYGGLNVHPSLLPDLHGPAPIHWALLHGETHSGVTLQTLHPQHFDQGTILDQTSPPGTSLRSQDGTPLSLPASIDALGHAGAEMLARNIQSGSFASPPSTRESKSRSNLPPRHAPKLKTADARLDNAWTSSQLLARDAVLGPLWDDVTSDALKSLAADAPWHRQHTGWPRSCTRIQYGDWRVLDDTRDVALTALTHVRSGAVASLSTGPEVLVTSLDGVSALAFRCSDGKLLAPGKVKVEGSVWKPTQNLVGMFV</sequence>
<protein>
    <recommendedName>
        <fullName evidence="1">methionyl-tRNA formyltransferase</fullName>
        <ecNumber evidence="1">2.1.2.9</ecNumber>
    </recommendedName>
</protein>
<feature type="compositionally biased region" description="Polar residues" evidence="2">
    <location>
        <begin position="175"/>
        <end position="192"/>
    </location>
</feature>
<evidence type="ECO:0000313" key="4">
    <source>
        <dbReference type="EMBL" id="KAF2155654.1"/>
    </source>
</evidence>
<feature type="compositionally biased region" description="Polar residues" evidence="2">
    <location>
        <begin position="217"/>
        <end position="226"/>
    </location>
</feature>
<dbReference type="PANTHER" id="PTHR11138">
    <property type="entry name" value="METHIONYL-TRNA FORMYLTRANSFERASE"/>
    <property type="match status" value="1"/>
</dbReference>
<comment type="caution">
    <text evidence="4">The sequence shown here is derived from an EMBL/GenBank/DDBJ whole genome shotgun (WGS) entry which is preliminary data.</text>
</comment>
<evidence type="ECO:0000256" key="1">
    <source>
        <dbReference type="ARBA" id="ARBA00012261"/>
    </source>
</evidence>
<evidence type="ECO:0000313" key="5">
    <source>
        <dbReference type="Proteomes" id="UP000799439"/>
    </source>
</evidence>
<proteinExistence type="predicted"/>
<dbReference type="InterPro" id="IPR041711">
    <property type="entry name" value="Met-tRNA-FMT_N"/>
</dbReference>
<dbReference type="InterPro" id="IPR002376">
    <property type="entry name" value="Formyl_transf_N"/>
</dbReference>
<dbReference type="EC" id="2.1.2.9" evidence="1"/>
<dbReference type="PANTHER" id="PTHR11138:SF5">
    <property type="entry name" value="METHIONYL-TRNA FORMYLTRANSFERASE, MITOCHONDRIAL"/>
    <property type="match status" value="1"/>
</dbReference>
<evidence type="ECO:0000259" key="3">
    <source>
        <dbReference type="Pfam" id="PF00551"/>
    </source>
</evidence>
<keyword evidence="5" id="KW-1185">Reference proteome</keyword>
<dbReference type="GO" id="GO:0005739">
    <property type="term" value="C:mitochondrion"/>
    <property type="evidence" value="ECO:0007669"/>
    <property type="project" value="TreeGrafter"/>
</dbReference>
<evidence type="ECO:0000256" key="2">
    <source>
        <dbReference type="SAM" id="MobiDB-lite"/>
    </source>
</evidence>